<dbReference type="SUPFAM" id="SSF51182">
    <property type="entry name" value="RmlC-like cupins"/>
    <property type="match status" value="1"/>
</dbReference>
<proteinExistence type="predicted"/>
<evidence type="ECO:0000313" key="3">
    <source>
        <dbReference type="Proteomes" id="UP000660454"/>
    </source>
</evidence>
<dbReference type="RefSeq" id="WP_204051968.1">
    <property type="nucleotide sequence ID" value="NZ_BOOF01000048.1"/>
</dbReference>
<sequence length="186" mass="20643">MSFEYLADPESGPQWKGILPGAPEAYFLRRGEGERAMLFTDLFTVLLSGDETEGQFGIFTMDAPEGRLIPAHTHHDTHETFYVVEGKVRVHVRDRDGTQTSRLLTLGDFGFVPAGLAHAYQVEEQARVLGVATGGFERFFQQMGTPTDHPTADQPPFVPDLPRMQAAARAHNMDFLPDLAWPEAGE</sequence>
<accession>A0ABQ4GXG5</accession>
<comment type="caution">
    <text evidence="2">The sequence shown here is derived from an EMBL/GenBank/DDBJ whole genome shotgun (WGS) entry which is preliminary data.</text>
</comment>
<dbReference type="PANTHER" id="PTHR36440:SF1">
    <property type="entry name" value="PUTATIVE (AFU_ORTHOLOGUE AFUA_8G07350)-RELATED"/>
    <property type="match status" value="1"/>
</dbReference>
<dbReference type="Proteomes" id="UP000660454">
    <property type="component" value="Unassembled WGS sequence"/>
</dbReference>
<dbReference type="Gene3D" id="2.60.120.10">
    <property type="entry name" value="Jelly Rolls"/>
    <property type="match status" value="1"/>
</dbReference>
<feature type="domain" description="Cupin type-2" evidence="1">
    <location>
        <begin position="61"/>
        <end position="128"/>
    </location>
</feature>
<dbReference type="Pfam" id="PF07883">
    <property type="entry name" value="Cupin_2"/>
    <property type="match status" value="1"/>
</dbReference>
<dbReference type="PANTHER" id="PTHR36440">
    <property type="entry name" value="PUTATIVE (AFU_ORTHOLOGUE AFUA_8G07350)-RELATED"/>
    <property type="match status" value="1"/>
</dbReference>
<dbReference type="CDD" id="cd02215">
    <property type="entry name" value="cupin_QDO_N_C"/>
    <property type="match status" value="1"/>
</dbReference>
<evidence type="ECO:0000259" key="1">
    <source>
        <dbReference type="Pfam" id="PF07883"/>
    </source>
</evidence>
<gene>
    <name evidence="2" type="ORF">Msi02_68870</name>
</gene>
<dbReference type="InterPro" id="IPR013096">
    <property type="entry name" value="Cupin_2"/>
</dbReference>
<organism evidence="2 3">
    <name type="scientific">Microbispora siamensis</name>
    <dbReference type="NCBI Taxonomy" id="564413"/>
    <lineage>
        <taxon>Bacteria</taxon>
        <taxon>Bacillati</taxon>
        <taxon>Actinomycetota</taxon>
        <taxon>Actinomycetes</taxon>
        <taxon>Streptosporangiales</taxon>
        <taxon>Streptosporangiaceae</taxon>
        <taxon>Microbispora</taxon>
    </lineage>
</organism>
<evidence type="ECO:0000313" key="2">
    <source>
        <dbReference type="EMBL" id="GIH66070.1"/>
    </source>
</evidence>
<keyword evidence="3" id="KW-1185">Reference proteome</keyword>
<dbReference type="InterPro" id="IPR053146">
    <property type="entry name" value="QDO-like"/>
</dbReference>
<reference evidence="2 3" key="1">
    <citation type="submission" date="2021-01" db="EMBL/GenBank/DDBJ databases">
        <title>Whole genome shotgun sequence of Microbispora siamensis NBRC 104113.</title>
        <authorList>
            <person name="Komaki H."/>
            <person name="Tamura T."/>
        </authorList>
    </citation>
    <scope>NUCLEOTIDE SEQUENCE [LARGE SCALE GENOMIC DNA]</scope>
    <source>
        <strain evidence="2 3">NBRC 104113</strain>
    </source>
</reference>
<name>A0ABQ4GXG5_9ACTN</name>
<dbReference type="InterPro" id="IPR014710">
    <property type="entry name" value="RmlC-like_jellyroll"/>
</dbReference>
<dbReference type="EMBL" id="BOOF01000048">
    <property type="protein sequence ID" value="GIH66070.1"/>
    <property type="molecule type" value="Genomic_DNA"/>
</dbReference>
<protein>
    <recommendedName>
        <fullName evidence="1">Cupin type-2 domain-containing protein</fullName>
    </recommendedName>
</protein>
<dbReference type="InterPro" id="IPR011051">
    <property type="entry name" value="RmlC_Cupin_sf"/>
</dbReference>